<accession>A0ABY1S180</accession>
<evidence type="ECO:0000256" key="4">
    <source>
        <dbReference type="PROSITE-ProRule" id="PRU00433"/>
    </source>
</evidence>
<evidence type="ECO:0000256" key="1">
    <source>
        <dbReference type="ARBA" id="ARBA00022617"/>
    </source>
</evidence>
<dbReference type="PROSITE" id="PS51257">
    <property type="entry name" value="PROKAR_LIPOPROTEIN"/>
    <property type="match status" value="1"/>
</dbReference>
<evidence type="ECO:0000256" key="2">
    <source>
        <dbReference type="ARBA" id="ARBA00022723"/>
    </source>
</evidence>
<dbReference type="EMBL" id="FXWV01000008">
    <property type="protein sequence ID" value="SMR74855.1"/>
    <property type="molecule type" value="Genomic_DNA"/>
</dbReference>
<protein>
    <submittedName>
        <fullName evidence="7">Cytochrome C oxidase, cbb3-type, subunit III</fullName>
    </submittedName>
</protein>
<dbReference type="InterPro" id="IPR036909">
    <property type="entry name" value="Cyt_c-like_dom_sf"/>
</dbReference>
<dbReference type="InterPro" id="IPR009056">
    <property type="entry name" value="Cyt_c-like_dom"/>
</dbReference>
<keyword evidence="2 4" id="KW-0479">Metal-binding</keyword>
<comment type="caution">
    <text evidence="7">The sequence shown here is derived from an EMBL/GenBank/DDBJ whole genome shotgun (WGS) entry which is preliminary data.</text>
</comment>
<evidence type="ECO:0000313" key="8">
    <source>
        <dbReference type="Proteomes" id="UP001159257"/>
    </source>
</evidence>
<gene>
    <name evidence="7" type="ORF">SAMN04487964_108127</name>
</gene>
<evidence type="ECO:0000256" key="3">
    <source>
        <dbReference type="ARBA" id="ARBA00023004"/>
    </source>
</evidence>
<feature type="domain" description="Cytochrome c" evidence="6">
    <location>
        <begin position="25"/>
        <end position="102"/>
    </location>
</feature>
<dbReference type="Proteomes" id="UP001159257">
    <property type="component" value="Unassembled WGS sequence"/>
</dbReference>
<dbReference type="SUPFAM" id="SSF46626">
    <property type="entry name" value="Cytochrome c"/>
    <property type="match status" value="1"/>
</dbReference>
<dbReference type="PROSITE" id="PS51007">
    <property type="entry name" value="CYTC"/>
    <property type="match status" value="1"/>
</dbReference>
<keyword evidence="8" id="KW-1185">Reference proteome</keyword>
<organism evidence="7 8">
    <name type="scientific">Marinobacterium sediminicola</name>
    <dbReference type="NCBI Taxonomy" id="518898"/>
    <lineage>
        <taxon>Bacteria</taxon>
        <taxon>Pseudomonadati</taxon>
        <taxon>Pseudomonadota</taxon>
        <taxon>Gammaproteobacteria</taxon>
        <taxon>Oceanospirillales</taxon>
        <taxon>Oceanospirillaceae</taxon>
        <taxon>Marinobacterium</taxon>
    </lineage>
</organism>
<dbReference type="RefSeq" id="WP_239039906.1">
    <property type="nucleotide sequence ID" value="NZ_BAAAEY010000004.1"/>
</dbReference>
<evidence type="ECO:0000259" key="6">
    <source>
        <dbReference type="PROSITE" id="PS51007"/>
    </source>
</evidence>
<keyword evidence="3 4" id="KW-0408">Iron</keyword>
<evidence type="ECO:0000313" key="7">
    <source>
        <dbReference type="EMBL" id="SMR74855.1"/>
    </source>
</evidence>
<keyword evidence="1 4" id="KW-0349">Heme</keyword>
<name>A0ABY1S180_9GAMM</name>
<proteinExistence type="predicted"/>
<evidence type="ECO:0000256" key="5">
    <source>
        <dbReference type="SAM" id="SignalP"/>
    </source>
</evidence>
<dbReference type="Pfam" id="PF13442">
    <property type="entry name" value="Cytochrome_CBB3"/>
    <property type="match status" value="1"/>
</dbReference>
<feature type="signal peptide" evidence="5">
    <location>
        <begin position="1"/>
        <end position="18"/>
    </location>
</feature>
<keyword evidence="5" id="KW-0732">Signal</keyword>
<sequence>MKLYRVGFALVTAFGLSACGNDAPSASASGAKLYNYYCADCHHADGAGSFLEGVPANRTTNLNEAQLVRLILHGHEGSKMPVFSQLQEEQAERIAQYLLQELHR</sequence>
<feature type="chain" id="PRO_5047311006" evidence="5">
    <location>
        <begin position="19"/>
        <end position="104"/>
    </location>
</feature>
<reference evidence="7 8" key="1">
    <citation type="submission" date="2017-05" db="EMBL/GenBank/DDBJ databases">
        <authorList>
            <person name="Varghese N."/>
            <person name="Submissions S."/>
        </authorList>
    </citation>
    <scope>NUCLEOTIDE SEQUENCE [LARGE SCALE GENOMIC DNA]</scope>
    <source>
        <strain evidence="7 8">CGMCC 1.7287</strain>
    </source>
</reference>
<dbReference type="Gene3D" id="1.10.760.10">
    <property type="entry name" value="Cytochrome c-like domain"/>
    <property type="match status" value="1"/>
</dbReference>